<sequence length="220" mass="24343">MIETKDTALDAQPAEPDTSPVYLRIALDIARRIARDDLHEGEKIYGRSILSSEYRVSPETIRRALKLLSDMQVVEVKHNSGAVVLSRSAASAYIERFDEYAGVQALRKKLKKTMEEHAVLSKKIVELASDISGMTSRVAEGSPFRNYEIDVPGGSPVCGQTEDELNFWQKTGATIIAVRRAGRLILSPGPYFRFEAEDVIVFIGDEPSIFGVQSLLSSPQ</sequence>
<dbReference type="InterPro" id="IPR036390">
    <property type="entry name" value="WH_DNA-bd_sf"/>
</dbReference>
<dbReference type="InterPro" id="IPR050679">
    <property type="entry name" value="Bact_HTH_transcr_reg"/>
</dbReference>
<keyword evidence="2" id="KW-0238">DNA-binding</keyword>
<evidence type="ECO:0000256" key="2">
    <source>
        <dbReference type="ARBA" id="ARBA00023125"/>
    </source>
</evidence>
<keyword evidence="1" id="KW-0805">Transcription regulation</keyword>
<evidence type="ECO:0000313" key="7">
    <source>
        <dbReference type="Proteomes" id="UP001198163"/>
    </source>
</evidence>
<dbReference type="PROSITE" id="PS50949">
    <property type="entry name" value="HTH_GNTR"/>
    <property type="match status" value="1"/>
</dbReference>
<dbReference type="PANTHER" id="PTHR44846">
    <property type="entry name" value="MANNOSYL-D-GLYCERATE TRANSPORT/METABOLISM SYSTEM REPRESSOR MNGR-RELATED"/>
    <property type="match status" value="1"/>
</dbReference>
<dbReference type="InterPro" id="IPR000524">
    <property type="entry name" value="Tscrpt_reg_HTH_GntR"/>
</dbReference>
<protein>
    <submittedName>
        <fullName evidence="6">GntR family transcriptional regulator</fullName>
    </submittedName>
</protein>
<dbReference type="RefSeq" id="WP_230755734.1">
    <property type="nucleotide sequence ID" value="NZ_JAINWA010000003.1"/>
</dbReference>
<dbReference type="Gene3D" id="3.30.70.1450">
    <property type="entry name" value="Regulator of K+ conductance, C-terminal domain"/>
    <property type="match status" value="1"/>
</dbReference>
<dbReference type="CDD" id="cd07377">
    <property type="entry name" value="WHTH_GntR"/>
    <property type="match status" value="1"/>
</dbReference>
<dbReference type="GO" id="GO:0008324">
    <property type="term" value="F:monoatomic cation transmembrane transporter activity"/>
    <property type="evidence" value="ECO:0007669"/>
    <property type="project" value="InterPro"/>
</dbReference>
<dbReference type="Pfam" id="PF00392">
    <property type="entry name" value="GntR"/>
    <property type="match status" value="1"/>
</dbReference>
<dbReference type="InterPro" id="IPR036721">
    <property type="entry name" value="RCK_C_sf"/>
</dbReference>
<organism evidence="6 7">
    <name type="scientific">Teretinema zuelzerae</name>
    <dbReference type="NCBI Taxonomy" id="156"/>
    <lineage>
        <taxon>Bacteria</taxon>
        <taxon>Pseudomonadati</taxon>
        <taxon>Spirochaetota</taxon>
        <taxon>Spirochaetia</taxon>
        <taxon>Spirochaetales</taxon>
        <taxon>Treponemataceae</taxon>
        <taxon>Teretinema</taxon>
    </lineage>
</organism>
<reference evidence="6" key="1">
    <citation type="submission" date="2021-08" db="EMBL/GenBank/DDBJ databases">
        <title>Comparative analyses of Brucepasteria parasyntrophica and Teretinema zuelzerae.</title>
        <authorList>
            <person name="Song Y."/>
            <person name="Brune A."/>
        </authorList>
    </citation>
    <scope>NUCLEOTIDE SEQUENCE</scope>
    <source>
        <strain evidence="6">DSM 1903</strain>
    </source>
</reference>
<dbReference type="EMBL" id="JAINWA010000003">
    <property type="protein sequence ID" value="MCD1655011.1"/>
    <property type="molecule type" value="Genomic_DNA"/>
</dbReference>
<dbReference type="InterPro" id="IPR036388">
    <property type="entry name" value="WH-like_DNA-bd_sf"/>
</dbReference>
<dbReference type="PANTHER" id="PTHR44846:SF1">
    <property type="entry name" value="MANNOSYL-D-GLYCERATE TRANSPORT_METABOLISM SYSTEM REPRESSOR MNGR-RELATED"/>
    <property type="match status" value="1"/>
</dbReference>
<name>A0AAE3EJL3_9SPIR</name>
<dbReference type="SUPFAM" id="SSF116726">
    <property type="entry name" value="TrkA C-terminal domain-like"/>
    <property type="match status" value="1"/>
</dbReference>
<proteinExistence type="predicted"/>
<dbReference type="GO" id="GO:0045892">
    <property type="term" value="P:negative regulation of DNA-templated transcription"/>
    <property type="evidence" value="ECO:0007669"/>
    <property type="project" value="TreeGrafter"/>
</dbReference>
<evidence type="ECO:0000259" key="5">
    <source>
        <dbReference type="PROSITE" id="PS51202"/>
    </source>
</evidence>
<dbReference type="GO" id="GO:0003677">
    <property type="term" value="F:DNA binding"/>
    <property type="evidence" value="ECO:0007669"/>
    <property type="project" value="UniProtKB-KW"/>
</dbReference>
<dbReference type="GO" id="GO:0003700">
    <property type="term" value="F:DNA-binding transcription factor activity"/>
    <property type="evidence" value="ECO:0007669"/>
    <property type="project" value="InterPro"/>
</dbReference>
<keyword evidence="7" id="KW-1185">Reference proteome</keyword>
<dbReference type="SUPFAM" id="SSF46785">
    <property type="entry name" value="Winged helix' DNA-binding domain"/>
    <property type="match status" value="1"/>
</dbReference>
<accession>A0AAE3EJL3</accession>
<dbReference type="PROSITE" id="PS51202">
    <property type="entry name" value="RCK_C"/>
    <property type="match status" value="1"/>
</dbReference>
<evidence type="ECO:0000313" key="6">
    <source>
        <dbReference type="EMBL" id="MCD1655011.1"/>
    </source>
</evidence>
<comment type="caution">
    <text evidence="6">The sequence shown here is derived from an EMBL/GenBank/DDBJ whole genome shotgun (WGS) entry which is preliminary data.</text>
</comment>
<dbReference type="Proteomes" id="UP001198163">
    <property type="component" value="Unassembled WGS sequence"/>
</dbReference>
<feature type="domain" description="RCK C-terminal" evidence="5">
    <location>
        <begin position="133"/>
        <end position="218"/>
    </location>
</feature>
<dbReference type="SMART" id="SM00345">
    <property type="entry name" value="HTH_GNTR"/>
    <property type="match status" value="1"/>
</dbReference>
<dbReference type="Pfam" id="PF02080">
    <property type="entry name" value="TrkA_C"/>
    <property type="match status" value="1"/>
</dbReference>
<keyword evidence="3" id="KW-0804">Transcription</keyword>
<evidence type="ECO:0000259" key="4">
    <source>
        <dbReference type="PROSITE" id="PS50949"/>
    </source>
</evidence>
<evidence type="ECO:0000256" key="1">
    <source>
        <dbReference type="ARBA" id="ARBA00023015"/>
    </source>
</evidence>
<gene>
    <name evidence="6" type="ORF">K7J14_09900</name>
</gene>
<dbReference type="GO" id="GO:0006813">
    <property type="term" value="P:potassium ion transport"/>
    <property type="evidence" value="ECO:0007669"/>
    <property type="project" value="InterPro"/>
</dbReference>
<dbReference type="Gene3D" id="1.10.10.10">
    <property type="entry name" value="Winged helix-like DNA-binding domain superfamily/Winged helix DNA-binding domain"/>
    <property type="match status" value="1"/>
</dbReference>
<dbReference type="AlphaFoldDB" id="A0AAE3EJL3"/>
<evidence type="ECO:0000256" key="3">
    <source>
        <dbReference type="ARBA" id="ARBA00023163"/>
    </source>
</evidence>
<dbReference type="InterPro" id="IPR006037">
    <property type="entry name" value="RCK_C"/>
</dbReference>
<feature type="domain" description="HTH gntR-type" evidence="4">
    <location>
        <begin position="19"/>
        <end position="87"/>
    </location>
</feature>